<evidence type="ECO:0000256" key="3">
    <source>
        <dbReference type="ARBA" id="ARBA00022795"/>
    </source>
</evidence>
<gene>
    <name evidence="5" type="primary">fliT_7</name>
    <name evidence="5" type="ORF">GALL_327460</name>
</gene>
<keyword evidence="4" id="KW-0143">Chaperone</keyword>
<reference evidence="5" key="1">
    <citation type="submission" date="2016-10" db="EMBL/GenBank/DDBJ databases">
        <title>Sequence of Gallionella enrichment culture.</title>
        <authorList>
            <person name="Poehlein A."/>
            <person name="Muehling M."/>
            <person name="Daniel R."/>
        </authorList>
    </citation>
    <scope>NUCLEOTIDE SEQUENCE</scope>
</reference>
<comment type="caution">
    <text evidence="5">The sequence shown here is derived from an EMBL/GenBank/DDBJ whole genome shotgun (WGS) entry which is preliminary data.</text>
</comment>
<keyword evidence="2" id="KW-0963">Cytoplasm</keyword>
<sequence>MQLTAYHRLFENARAMLKAGREARWDDLTQLEAEREGYLSEVRQAVVISTKPSDIKACMELIQSILECDEQTKTLLRSRQDELSEVLGSMDNARKLKNAYRSA</sequence>
<protein>
    <submittedName>
        <fullName evidence="5">Flagellar protein FliT</fullName>
    </submittedName>
</protein>
<accession>A0A1J5QPV6</accession>
<dbReference type="Gene3D" id="1.20.58.380">
    <property type="entry name" value="Flagellar protein flit"/>
    <property type="match status" value="1"/>
</dbReference>
<organism evidence="5">
    <name type="scientific">mine drainage metagenome</name>
    <dbReference type="NCBI Taxonomy" id="410659"/>
    <lineage>
        <taxon>unclassified sequences</taxon>
        <taxon>metagenomes</taxon>
        <taxon>ecological metagenomes</taxon>
    </lineage>
</organism>
<dbReference type="AlphaFoldDB" id="A0A1J5QPV6"/>
<dbReference type="EMBL" id="MLJW01000546">
    <property type="protein sequence ID" value="OIQ85410.1"/>
    <property type="molecule type" value="Genomic_DNA"/>
</dbReference>
<evidence type="ECO:0000256" key="4">
    <source>
        <dbReference type="ARBA" id="ARBA00023186"/>
    </source>
</evidence>
<evidence type="ECO:0000313" key="5">
    <source>
        <dbReference type="EMBL" id="OIQ85410.1"/>
    </source>
</evidence>
<keyword evidence="3" id="KW-1005">Bacterial flagellum biogenesis</keyword>
<name>A0A1J5QPV6_9ZZZZ</name>
<proteinExistence type="predicted"/>
<dbReference type="InterPro" id="IPR008622">
    <property type="entry name" value="FliT"/>
</dbReference>
<comment type="subcellular location">
    <subcellularLocation>
        <location evidence="1">Cytoplasm</location>
    </subcellularLocation>
</comment>
<evidence type="ECO:0000256" key="2">
    <source>
        <dbReference type="ARBA" id="ARBA00022490"/>
    </source>
</evidence>
<keyword evidence="5" id="KW-0966">Cell projection</keyword>
<evidence type="ECO:0000256" key="1">
    <source>
        <dbReference type="ARBA" id="ARBA00004496"/>
    </source>
</evidence>
<keyword evidence="5" id="KW-0969">Cilium</keyword>
<dbReference type="Pfam" id="PF05400">
    <property type="entry name" value="FliT"/>
    <property type="match status" value="1"/>
</dbReference>
<keyword evidence="5" id="KW-0282">Flagellum</keyword>